<dbReference type="InterPro" id="IPR014710">
    <property type="entry name" value="RmlC-like_jellyroll"/>
</dbReference>
<comment type="caution">
    <text evidence="2">The sequence shown here is derived from an EMBL/GenBank/DDBJ whole genome shotgun (WGS) entry which is preliminary data.</text>
</comment>
<dbReference type="Gene3D" id="2.60.120.10">
    <property type="entry name" value="Jelly Rolls"/>
    <property type="match status" value="1"/>
</dbReference>
<evidence type="ECO:0000313" key="3">
    <source>
        <dbReference type="Proteomes" id="UP000248975"/>
    </source>
</evidence>
<organism evidence="2 3">
    <name type="scientific">Cereibacter sphaeroides</name>
    <name type="common">Rhodobacter sphaeroides</name>
    <dbReference type="NCBI Taxonomy" id="1063"/>
    <lineage>
        <taxon>Bacteria</taxon>
        <taxon>Pseudomonadati</taxon>
        <taxon>Pseudomonadota</taxon>
        <taxon>Alphaproteobacteria</taxon>
        <taxon>Rhodobacterales</taxon>
        <taxon>Paracoccaceae</taxon>
        <taxon>Cereibacter</taxon>
    </lineage>
</organism>
<dbReference type="SMART" id="SM00100">
    <property type="entry name" value="cNMP"/>
    <property type="match status" value="1"/>
</dbReference>
<evidence type="ECO:0000313" key="2">
    <source>
        <dbReference type="EMBL" id="PZQ95491.1"/>
    </source>
</evidence>
<dbReference type="CDD" id="cd00038">
    <property type="entry name" value="CAP_ED"/>
    <property type="match status" value="1"/>
</dbReference>
<dbReference type="PROSITE" id="PS50042">
    <property type="entry name" value="CNMP_BINDING_3"/>
    <property type="match status" value="1"/>
</dbReference>
<reference evidence="2 3" key="1">
    <citation type="submission" date="2017-08" db="EMBL/GenBank/DDBJ databases">
        <title>Infants hospitalized years apart are colonized by the same room-sourced microbial strains.</title>
        <authorList>
            <person name="Brooks B."/>
            <person name="Olm M.R."/>
            <person name="Firek B.A."/>
            <person name="Baker R."/>
            <person name="Thomas B.C."/>
            <person name="Morowitz M.J."/>
            <person name="Banfield J.F."/>
        </authorList>
    </citation>
    <scope>NUCLEOTIDE SEQUENCE [LARGE SCALE GENOMIC DNA]</scope>
    <source>
        <strain evidence="2">S2_003_000_R2_11</strain>
    </source>
</reference>
<evidence type="ECO:0000259" key="1">
    <source>
        <dbReference type="PROSITE" id="PS50042"/>
    </source>
</evidence>
<name>A0A2W5RXY7_CERSP</name>
<dbReference type="EMBL" id="QFQS01000007">
    <property type="protein sequence ID" value="PZQ95491.1"/>
    <property type="molecule type" value="Genomic_DNA"/>
</dbReference>
<dbReference type="AlphaFoldDB" id="A0A2W5RXY7"/>
<dbReference type="InterPro" id="IPR000595">
    <property type="entry name" value="cNMP-bd_dom"/>
</dbReference>
<dbReference type="Pfam" id="PF26604">
    <property type="entry name" value="CBU_0592"/>
    <property type="match status" value="1"/>
</dbReference>
<dbReference type="SUPFAM" id="SSF51206">
    <property type="entry name" value="cAMP-binding domain-like"/>
    <property type="match status" value="1"/>
</dbReference>
<dbReference type="Pfam" id="PF00027">
    <property type="entry name" value="cNMP_binding"/>
    <property type="match status" value="1"/>
</dbReference>
<sequence>MLAEWSQWFVTSGIPEKVGVLGVIFYLGSYLSLQLGLLKGDGYLYPALNLAGSSAVLISLTTHFNPFSATIESSWIVISLIGLARLYYVNNYLRHSDEEAEVVARLVPGLKTDRAKQVLKLGRFVDGEAGQVLATQGVPIKDLAMLLSGQAAVERGTTVVAAIGANALVGELTFATGGPATATVRLTEPSRLFLIGREELLAFLARNPDVTAEMERSIAGDLRAKLVSTTDLLHSRLAGQGEDAR</sequence>
<dbReference type="InterPro" id="IPR058058">
    <property type="entry name" value="CBU_0592-like"/>
</dbReference>
<dbReference type="InterPro" id="IPR018490">
    <property type="entry name" value="cNMP-bd_dom_sf"/>
</dbReference>
<feature type="domain" description="Cyclic nucleotide-binding" evidence="1">
    <location>
        <begin position="106"/>
        <end position="210"/>
    </location>
</feature>
<dbReference type="Proteomes" id="UP000248975">
    <property type="component" value="Unassembled WGS sequence"/>
</dbReference>
<proteinExistence type="predicted"/>
<protein>
    <recommendedName>
        <fullName evidence="1">Cyclic nucleotide-binding domain-containing protein</fullName>
    </recommendedName>
</protein>
<dbReference type="NCBIfam" id="NF047864">
    <property type="entry name" value="CBU_0592_membra"/>
    <property type="match status" value="1"/>
</dbReference>
<accession>A0A2W5RXY7</accession>
<gene>
    <name evidence="2" type="ORF">DI533_19490</name>
</gene>